<keyword evidence="2" id="KW-0963">Cytoplasm</keyword>
<dbReference type="FunCoup" id="A0A6I8UBD4">
    <property type="interactions" value="1336"/>
</dbReference>
<dbReference type="Pfam" id="PF14638">
    <property type="entry name" value="FNIP_C"/>
    <property type="match status" value="1"/>
</dbReference>
<proteinExistence type="predicted"/>
<dbReference type="Proteomes" id="UP000001819">
    <property type="component" value="Chromosome X"/>
</dbReference>
<dbReference type="GO" id="GO:0042030">
    <property type="term" value="F:ATPase inhibitor activity"/>
    <property type="evidence" value="ECO:0007669"/>
    <property type="project" value="TreeGrafter"/>
</dbReference>
<feature type="region of interest" description="Disordered" evidence="3">
    <location>
        <begin position="722"/>
        <end position="744"/>
    </location>
</feature>
<evidence type="ECO:0000256" key="2">
    <source>
        <dbReference type="ARBA" id="ARBA00022490"/>
    </source>
</evidence>
<dbReference type="RefSeq" id="XP_001352823.5">
    <property type="nucleotide sequence ID" value="XM_001352787.5"/>
</dbReference>
<feature type="compositionally biased region" description="Low complexity" evidence="3">
    <location>
        <begin position="1159"/>
        <end position="1174"/>
    </location>
</feature>
<name>A0A6I8UBD4_DROPS</name>
<evidence type="ECO:0000256" key="3">
    <source>
        <dbReference type="SAM" id="MobiDB-lite"/>
    </source>
</evidence>
<dbReference type="PROSITE" id="PS51836">
    <property type="entry name" value="DENN_FNIP12"/>
    <property type="match status" value="1"/>
</dbReference>
<feature type="compositionally biased region" description="Gly residues" evidence="3">
    <location>
        <begin position="438"/>
        <end position="451"/>
    </location>
</feature>
<dbReference type="Pfam" id="PF14636">
    <property type="entry name" value="FNIP_N"/>
    <property type="match status" value="1"/>
</dbReference>
<feature type="region of interest" description="Disordered" evidence="3">
    <location>
        <begin position="292"/>
        <end position="345"/>
    </location>
</feature>
<dbReference type="InterPro" id="IPR028085">
    <property type="entry name" value="FNIP_mid_dom"/>
</dbReference>
<feature type="compositionally biased region" description="Polar residues" evidence="3">
    <location>
        <begin position="1252"/>
        <end position="1261"/>
    </location>
</feature>
<dbReference type="Pfam" id="PF14637">
    <property type="entry name" value="FNIP_M"/>
    <property type="match status" value="1"/>
</dbReference>
<feature type="region of interest" description="Disordered" evidence="3">
    <location>
        <begin position="429"/>
        <end position="456"/>
    </location>
</feature>
<dbReference type="KEGG" id="dpo:4811955"/>
<dbReference type="InParanoid" id="A0A6I8UBD4"/>
<dbReference type="InterPro" id="IPR028084">
    <property type="entry name" value="FNIP_N_dom"/>
</dbReference>
<comment type="subcellular location">
    <subcellularLocation>
        <location evidence="1">Cytoplasm</location>
    </subcellularLocation>
</comment>
<dbReference type="GO" id="GO:0005737">
    <property type="term" value="C:cytoplasm"/>
    <property type="evidence" value="ECO:0007669"/>
    <property type="project" value="UniProtKB-SubCell"/>
</dbReference>
<evidence type="ECO:0000259" key="4">
    <source>
        <dbReference type="PROSITE" id="PS51836"/>
    </source>
</evidence>
<dbReference type="PANTHER" id="PTHR21634:SF9">
    <property type="entry name" value="RE13835P"/>
    <property type="match status" value="1"/>
</dbReference>
<organism evidence="5 6">
    <name type="scientific">Drosophila pseudoobscura pseudoobscura</name>
    <name type="common">Fruit fly</name>
    <dbReference type="NCBI Taxonomy" id="46245"/>
    <lineage>
        <taxon>Eukaryota</taxon>
        <taxon>Metazoa</taxon>
        <taxon>Ecdysozoa</taxon>
        <taxon>Arthropoda</taxon>
        <taxon>Hexapoda</taxon>
        <taxon>Insecta</taxon>
        <taxon>Pterygota</taxon>
        <taxon>Neoptera</taxon>
        <taxon>Endopterygota</taxon>
        <taxon>Diptera</taxon>
        <taxon>Brachycera</taxon>
        <taxon>Muscomorpha</taxon>
        <taxon>Ephydroidea</taxon>
        <taxon>Drosophilidae</taxon>
        <taxon>Drosophila</taxon>
        <taxon>Sophophora</taxon>
    </lineage>
</organism>
<sequence length="1493" mass="161681">MALLNKLFFPSAPAAATVAAAAAPTHASALTASAFASQQTAAALINSQTTTSLPAASASRTTHASPASTHAAVSAGSGNSSSSAKATKQTSRNYLSRFPFEGSQVRVLLYKEDDTRRLLFDSNALQKVTHKEASTSVPSSATGKFVKNEKYTSLQNGKIQAKAHSSSNGSNFIDVCPEYGYKHNRPSGADITPLGEMVFGSLPMSFCGTALKVHWLPEPARILCSQVYLTPTSSSSIGGAGHSPYSTLSMNSLATPRSSICSEHGSMDGLSMNSFSMPFSVCVGRQMSLTPPLDVPAPDQQSLSTVHSSDSSGPRYSSTYSNATDSGYSASGSGSGSGSGAGGPYSSGDQWSYQYSTRSSLGSVMSDQSDAMRKLSMDSAFSASSPHLEEFASDGCLQRRISRNLRTSFENEHSRNDFIGFLSDNYTQANGGSSSQGSGNGGAGGSEGGGMAPPQYRRASYCANESRSNPEMGRRQANLRRRAKLGLAVCITMSESFEEEMELFCSEHIALLESMLSRLRASTEHAYINHKNFLQIMFQAWQDTQQWFNDLFTAPRIKTPVWLSITTSGSKYSKTVAERFIKELCDLLSFADTKDSNFFISTMLTGILTYHLGWVATVSAFNSSGSRRSDASAASAAIEQRAKLLQVAQKHPYNALWAQLGDLYGAIGMPPKLVRTIIYGAEKLWVEKLLNVLTYFIRCSEVRRTAKREDFNKQLINDLVNQSQNHHQSQERHKSPPSQLRRAGGLSRVATCKQNLNAIADDVDDGGEVLLDCCGDEDEDERDLGLEDQADQDGMQTLKKNEIPTVLAFRDSHFVQQELRIGNYLMDTGIDKKTLLARQAQQYFRTGKDGRIRLTVTTPDNVELCMEDESNASGSGSGSVGTGGGSIDDGAIEAIEFDDATETPPATATAKKNFLWNMVPMAAVVKDGLSLDLAKLQQGIKIMNRKLERRCSSYSVEGNPDAIEKRGALDAGDFEPLTHERRASHLSLSYLITQNSMGKSDRMTWGIEPIKENVSLEEQIHFDHCHKLIEREHGICRQTGADNGNGVVFVLGDNEPLINLKKSNEDLTDDAKQAPATLMLCAQHQRTHDVASMAKKHSGMKFNFEQYPQIATNYMKSKNLVLSNNYDLLMDKATKLEASEAALKSSDSSVTLHQHPELAASSSSIGPSPNSNPSATPAVGSERCIVCSSGGMMSSSATYQTPSNATELEFETDEVHCYNQNQNQSSRTLQPVNSAASIDTLKSAPEPPQPAVATQTGFTRKQQPKRVPSGRSSVSSVAAKCAAVNVSQQLLKLPVPGIKELPQDDEPPGDQLRAGFIPSLMLSVSDHYVSDMVLQGTCAPPNKWEMHLREDLALAARSASLISQPAENIAIVADMDKWDVRLISSQAQQFPYAGGQSSPVGMSQLVSSMLETVQAMHAGGIPAYECLSFLESKLQEIYLQSETLAAFLLETDPCRLSDITTPLQLSENDVPLLLSIAYIHTPKISRKCGISFR</sequence>
<feature type="compositionally biased region" description="Gly residues" evidence="3">
    <location>
        <begin position="333"/>
        <end position="345"/>
    </location>
</feature>
<feature type="region of interest" description="Disordered" evidence="3">
    <location>
        <begin position="1147"/>
        <end position="1179"/>
    </location>
</feature>
<feature type="region of interest" description="Disordered" evidence="3">
    <location>
        <begin position="54"/>
        <end position="88"/>
    </location>
</feature>
<accession>A0A6I8UBD4</accession>
<evidence type="ECO:0000313" key="6">
    <source>
        <dbReference type="RefSeq" id="XP_001352823.5"/>
    </source>
</evidence>
<evidence type="ECO:0000313" key="5">
    <source>
        <dbReference type="Proteomes" id="UP000001819"/>
    </source>
</evidence>
<reference evidence="6" key="1">
    <citation type="submission" date="2025-08" db="UniProtKB">
        <authorList>
            <consortium name="RefSeq"/>
        </authorList>
    </citation>
    <scope>IDENTIFICATION</scope>
    <source>
        <strain evidence="6">MV-25-SWS-2005</strain>
        <tissue evidence="6">Whole body</tissue>
    </source>
</reference>
<dbReference type="GO" id="GO:0051087">
    <property type="term" value="F:protein-folding chaperone binding"/>
    <property type="evidence" value="ECO:0007669"/>
    <property type="project" value="TreeGrafter"/>
</dbReference>
<evidence type="ECO:0000256" key="1">
    <source>
        <dbReference type="ARBA" id="ARBA00004496"/>
    </source>
</evidence>
<dbReference type="InterPro" id="IPR028086">
    <property type="entry name" value="FNIP_C_dom"/>
</dbReference>
<feature type="domain" description="UDENN FNIP1/2-type" evidence="4">
    <location>
        <begin position="100"/>
        <end position="1480"/>
    </location>
</feature>
<dbReference type="ExpressionAtlas" id="A0A6I8UBD4">
    <property type="expression patterns" value="baseline"/>
</dbReference>
<protein>
    <recommendedName>
        <fullName evidence="4">UDENN FNIP1/2-type domain-containing protein</fullName>
    </recommendedName>
</protein>
<dbReference type="InterPro" id="IPR037545">
    <property type="entry name" value="DENN_FNIP1/2"/>
</dbReference>
<dbReference type="PANTHER" id="PTHR21634">
    <property type="entry name" value="RE13835P"/>
    <property type="match status" value="1"/>
</dbReference>
<feature type="region of interest" description="Disordered" evidence="3">
    <location>
        <begin position="1241"/>
        <end position="1273"/>
    </location>
</feature>
<feature type="compositionally biased region" description="Polar residues" evidence="3">
    <location>
        <begin position="299"/>
        <end position="325"/>
    </location>
</feature>
<gene>
    <name evidence="6" type="primary">LOC4811955</name>
</gene>
<keyword evidence="5" id="KW-1185">Reference proteome</keyword>